<feature type="domain" description="TNase-like" evidence="2">
    <location>
        <begin position="23"/>
        <end position="80"/>
    </location>
</feature>
<evidence type="ECO:0000256" key="1">
    <source>
        <dbReference type="SAM" id="MobiDB-lite"/>
    </source>
</evidence>
<accession>A0A6N4UNE7</accession>
<dbReference type="InterPro" id="IPR035437">
    <property type="entry name" value="SNase_OB-fold_sf"/>
</dbReference>
<dbReference type="AlphaFoldDB" id="A0A6N4UNE7"/>
<feature type="region of interest" description="Disordered" evidence="1">
    <location>
        <begin position="1"/>
        <end position="21"/>
    </location>
</feature>
<gene>
    <name evidence="3" type="ORF">MALV_01860</name>
</gene>
<organism evidence="3 4">
    <name type="scientific">Mycolicibacterium alvei</name>
    <dbReference type="NCBI Taxonomy" id="67081"/>
    <lineage>
        <taxon>Bacteria</taxon>
        <taxon>Bacillati</taxon>
        <taxon>Actinomycetota</taxon>
        <taxon>Actinomycetes</taxon>
        <taxon>Mycobacteriales</taxon>
        <taxon>Mycobacteriaceae</taxon>
        <taxon>Mycolicibacterium</taxon>
    </lineage>
</organism>
<sequence>METKRTGRQVEPAQPHHVDHPTAVNRTLGYLVRADGWDYSVEAARAGMAHAYVYDRRPVVRYDAIAAAANEARQAHRGLWGPPCNGNTDSVPR</sequence>
<evidence type="ECO:0000313" key="3">
    <source>
        <dbReference type="EMBL" id="BBX25061.1"/>
    </source>
</evidence>
<dbReference type="EMBL" id="AP022565">
    <property type="protein sequence ID" value="BBX25061.1"/>
    <property type="molecule type" value="Genomic_DNA"/>
</dbReference>
<reference evidence="3 4" key="1">
    <citation type="journal article" date="2019" name="Emerg. Microbes Infect.">
        <title>Comprehensive subspecies identification of 175 nontuberculous mycobacteria species based on 7547 genomic profiles.</title>
        <authorList>
            <person name="Matsumoto Y."/>
            <person name="Kinjo T."/>
            <person name="Motooka D."/>
            <person name="Nabeya D."/>
            <person name="Jung N."/>
            <person name="Uechi K."/>
            <person name="Horii T."/>
            <person name="Iida T."/>
            <person name="Fujita J."/>
            <person name="Nakamura S."/>
        </authorList>
    </citation>
    <scope>NUCLEOTIDE SEQUENCE [LARGE SCALE GENOMIC DNA]</scope>
    <source>
        <strain evidence="3 4">JCM 12272</strain>
    </source>
</reference>
<proteinExistence type="predicted"/>
<dbReference type="Pfam" id="PF00565">
    <property type="entry name" value="SNase"/>
    <property type="match status" value="1"/>
</dbReference>
<dbReference type="Proteomes" id="UP000466906">
    <property type="component" value="Chromosome"/>
</dbReference>
<dbReference type="SUPFAM" id="SSF50199">
    <property type="entry name" value="Staphylococcal nuclease"/>
    <property type="match status" value="1"/>
</dbReference>
<dbReference type="KEGG" id="malv:MALV_01860"/>
<protein>
    <recommendedName>
        <fullName evidence="2">TNase-like domain-containing protein</fullName>
    </recommendedName>
</protein>
<evidence type="ECO:0000259" key="2">
    <source>
        <dbReference type="Pfam" id="PF00565"/>
    </source>
</evidence>
<evidence type="ECO:0000313" key="4">
    <source>
        <dbReference type="Proteomes" id="UP000466906"/>
    </source>
</evidence>
<dbReference type="Gene3D" id="2.40.50.90">
    <property type="match status" value="1"/>
</dbReference>
<name>A0A6N4UNE7_9MYCO</name>
<keyword evidence="4" id="KW-1185">Reference proteome</keyword>
<dbReference type="InterPro" id="IPR016071">
    <property type="entry name" value="Staphylococal_nuclease_OB-fold"/>
</dbReference>